<keyword evidence="1" id="KW-0547">Nucleotide-binding</keyword>
<dbReference type="RefSeq" id="WP_236892457.1">
    <property type="nucleotide sequence ID" value="NZ_AP024488.1"/>
</dbReference>
<feature type="domain" description="Sigma-54 factor interaction" evidence="7">
    <location>
        <begin position="154"/>
        <end position="382"/>
    </location>
</feature>
<evidence type="ECO:0000313" key="11">
    <source>
        <dbReference type="Proteomes" id="UP001320148"/>
    </source>
</evidence>
<evidence type="ECO:0000259" key="7">
    <source>
        <dbReference type="PROSITE" id="PS50045"/>
    </source>
</evidence>
<evidence type="ECO:0000259" key="9">
    <source>
        <dbReference type="PROSITE" id="PS50931"/>
    </source>
</evidence>
<evidence type="ECO:0000256" key="5">
    <source>
        <dbReference type="PROSITE-ProRule" id="PRU00169"/>
    </source>
</evidence>
<dbReference type="InterPro" id="IPR011006">
    <property type="entry name" value="CheY-like_superfamily"/>
</dbReference>
<dbReference type="CDD" id="cd00156">
    <property type="entry name" value="REC"/>
    <property type="match status" value="1"/>
</dbReference>
<dbReference type="Gene3D" id="3.40.50.300">
    <property type="entry name" value="P-loop containing nucleotide triphosphate hydrolases"/>
    <property type="match status" value="1"/>
</dbReference>
<dbReference type="PROSITE" id="PS50045">
    <property type="entry name" value="SIGMA54_INTERACT_4"/>
    <property type="match status" value="1"/>
</dbReference>
<evidence type="ECO:0000256" key="4">
    <source>
        <dbReference type="ARBA" id="ARBA00023163"/>
    </source>
</evidence>
<dbReference type="PROSITE" id="PS50931">
    <property type="entry name" value="HTH_LYSR"/>
    <property type="match status" value="1"/>
</dbReference>
<dbReference type="PANTHER" id="PTHR32071">
    <property type="entry name" value="TRANSCRIPTIONAL REGULATORY PROTEIN"/>
    <property type="match status" value="1"/>
</dbReference>
<evidence type="ECO:0000256" key="3">
    <source>
        <dbReference type="ARBA" id="ARBA00023015"/>
    </source>
</evidence>
<reference evidence="10 11" key="1">
    <citation type="submission" date="2021-02" db="EMBL/GenBank/DDBJ databases">
        <title>Complete genome of Desulfoluna sp. strain ASN36.</title>
        <authorList>
            <person name="Takahashi A."/>
            <person name="Kojima H."/>
            <person name="Fukui M."/>
        </authorList>
    </citation>
    <scope>NUCLEOTIDE SEQUENCE [LARGE SCALE GENOMIC DNA]</scope>
    <source>
        <strain evidence="10 11">ASN36</strain>
    </source>
</reference>
<proteinExistence type="predicted"/>
<feature type="region of interest" description="Disordered" evidence="6">
    <location>
        <begin position="399"/>
        <end position="423"/>
    </location>
</feature>
<sequence>MAGDIYPDFPILLIDDEPSWLRSLGLLLERAGFTNLHKLTDGRKAQSLLAEQKIGIVLLDLMMPGMSGEELIPLIREESPDTVIIVVSGMNQVNLAVQCMKLGASDFIVKTGAEERIVTTVRNAVKLWELKRENRAIRDTISKGPSNPEAFSQIATTNRYMASIFSYIESLATSRQPVLITGESGTGKELIARAIHRVSNPPGPMVSVNVAGLDDTIFSDTLFGHVRGAFTGADARRAGMVEKASNGTLFLDEIGDLSAPSQVKLLRLLQEGDYYPVGSDLPEKINARVVCSTHQDLPAKGKERLFRKDLFYRLQTHHIHMPPLRERKDDIPILLETFLTMAAEETGKKRPVYPQELPVLLATYHFPGNIRELKSMVYDAMARHQGGTLSMASFKEAMQGHPGSIEDSPPPPADSTGNPFTGLEPLPNLAEASHLLVMEAMARAEGNQSIAARLLGISQPALSKRMKLIREKKEV</sequence>
<keyword evidence="3" id="KW-0805">Transcription regulation</keyword>
<evidence type="ECO:0000313" key="10">
    <source>
        <dbReference type="EMBL" id="BCS96097.1"/>
    </source>
</evidence>
<evidence type="ECO:0000256" key="6">
    <source>
        <dbReference type="SAM" id="MobiDB-lite"/>
    </source>
</evidence>
<dbReference type="PROSITE" id="PS50110">
    <property type="entry name" value="RESPONSE_REGULATORY"/>
    <property type="match status" value="1"/>
</dbReference>
<dbReference type="InterPro" id="IPR025943">
    <property type="entry name" value="Sigma_54_int_dom_ATP-bd_2"/>
</dbReference>
<dbReference type="SMART" id="SM00448">
    <property type="entry name" value="REC"/>
    <property type="match status" value="1"/>
</dbReference>
<dbReference type="SUPFAM" id="SSF52540">
    <property type="entry name" value="P-loop containing nucleoside triphosphate hydrolases"/>
    <property type="match status" value="1"/>
</dbReference>
<dbReference type="InterPro" id="IPR002078">
    <property type="entry name" value="Sigma_54_int"/>
</dbReference>
<dbReference type="SMART" id="SM00382">
    <property type="entry name" value="AAA"/>
    <property type="match status" value="1"/>
</dbReference>
<feature type="domain" description="HTH lysR-type" evidence="9">
    <location>
        <begin position="445"/>
        <end position="475"/>
    </location>
</feature>
<keyword evidence="2" id="KW-0067">ATP-binding</keyword>
<dbReference type="InterPro" id="IPR000847">
    <property type="entry name" value="LysR_HTH_N"/>
</dbReference>
<evidence type="ECO:0000256" key="1">
    <source>
        <dbReference type="ARBA" id="ARBA00022741"/>
    </source>
</evidence>
<dbReference type="PROSITE" id="PS00676">
    <property type="entry name" value="SIGMA54_INTERACT_2"/>
    <property type="match status" value="1"/>
</dbReference>
<dbReference type="InterPro" id="IPR058031">
    <property type="entry name" value="AAA_lid_NorR"/>
</dbReference>
<keyword evidence="11" id="KW-1185">Reference proteome</keyword>
<name>A0ABN6F456_9BACT</name>
<keyword evidence="4" id="KW-0804">Transcription</keyword>
<dbReference type="Gene3D" id="1.10.8.60">
    <property type="match status" value="1"/>
</dbReference>
<dbReference type="EMBL" id="AP024488">
    <property type="protein sequence ID" value="BCS96097.1"/>
    <property type="molecule type" value="Genomic_DNA"/>
</dbReference>
<dbReference type="InterPro" id="IPR001789">
    <property type="entry name" value="Sig_transdc_resp-reg_receiver"/>
</dbReference>
<organism evidence="10 11">
    <name type="scientific">Desulfoluna limicola</name>
    <dbReference type="NCBI Taxonomy" id="2810562"/>
    <lineage>
        <taxon>Bacteria</taxon>
        <taxon>Pseudomonadati</taxon>
        <taxon>Thermodesulfobacteriota</taxon>
        <taxon>Desulfobacteria</taxon>
        <taxon>Desulfobacterales</taxon>
        <taxon>Desulfolunaceae</taxon>
        <taxon>Desulfoluna</taxon>
    </lineage>
</organism>
<dbReference type="SUPFAM" id="SSF52172">
    <property type="entry name" value="CheY-like"/>
    <property type="match status" value="1"/>
</dbReference>
<dbReference type="Pfam" id="PF02954">
    <property type="entry name" value="HTH_8"/>
    <property type="match status" value="1"/>
</dbReference>
<dbReference type="Proteomes" id="UP001320148">
    <property type="component" value="Chromosome"/>
</dbReference>
<protein>
    <submittedName>
        <fullName evidence="10">Sigma-54-dependent Fis family transcriptional regulator</fullName>
    </submittedName>
</protein>
<dbReference type="Gene3D" id="1.10.10.60">
    <property type="entry name" value="Homeodomain-like"/>
    <property type="match status" value="1"/>
</dbReference>
<gene>
    <name evidence="10" type="ORF">DSLASN_17290</name>
</gene>
<dbReference type="Pfam" id="PF00158">
    <property type="entry name" value="Sigma54_activat"/>
    <property type="match status" value="1"/>
</dbReference>
<keyword evidence="5" id="KW-0597">Phosphoprotein</keyword>
<dbReference type="Pfam" id="PF25601">
    <property type="entry name" value="AAA_lid_14"/>
    <property type="match status" value="1"/>
</dbReference>
<evidence type="ECO:0000256" key="2">
    <source>
        <dbReference type="ARBA" id="ARBA00022840"/>
    </source>
</evidence>
<dbReference type="PRINTS" id="PR01590">
    <property type="entry name" value="HTHFIS"/>
</dbReference>
<feature type="domain" description="Response regulatory" evidence="8">
    <location>
        <begin position="10"/>
        <end position="125"/>
    </location>
</feature>
<dbReference type="PANTHER" id="PTHR32071:SF13">
    <property type="entry name" value="RESPONSE REGULATOR HSFA"/>
    <property type="match status" value="1"/>
</dbReference>
<accession>A0ABN6F456</accession>
<dbReference type="CDD" id="cd00009">
    <property type="entry name" value="AAA"/>
    <property type="match status" value="1"/>
</dbReference>
<dbReference type="Pfam" id="PF00072">
    <property type="entry name" value="Response_reg"/>
    <property type="match status" value="1"/>
</dbReference>
<dbReference type="InterPro" id="IPR003593">
    <property type="entry name" value="AAA+_ATPase"/>
</dbReference>
<dbReference type="Gene3D" id="3.40.50.2300">
    <property type="match status" value="1"/>
</dbReference>
<dbReference type="InterPro" id="IPR027417">
    <property type="entry name" value="P-loop_NTPase"/>
</dbReference>
<dbReference type="InterPro" id="IPR002197">
    <property type="entry name" value="HTH_Fis"/>
</dbReference>
<feature type="modified residue" description="4-aspartylphosphate" evidence="5">
    <location>
        <position position="60"/>
    </location>
</feature>
<evidence type="ECO:0000259" key="8">
    <source>
        <dbReference type="PROSITE" id="PS50110"/>
    </source>
</evidence>
<dbReference type="InterPro" id="IPR025662">
    <property type="entry name" value="Sigma_54_int_dom_ATP-bd_1"/>
</dbReference>
<dbReference type="PROSITE" id="PS00675">
    <property type="entry name" value="SIGMA54_INTERACT_1"/>
    <property type="match status" value="1"/>
</dbReference>